<keyword evidence="3" id="KW-1185">Reference proteome</keyword>
<gene>
    <name evidence="2" type="ORF">L2X98_33295</name>
</gene>
<organism evidence="2 3">
    <name type="scientific">Microbacterium elymi</name>
    <dbReference type="NCBI Taxonomy" id="2909587"/>
    <lineage>
        <taxon>Bacteria</taxon>
        <taxon>Bacillati</taxon>
        <taxon>Actinomycetota</taxon>
        <taxon>Actinomycetes</taxon>
        <taxon>Micrococcales</taxon>
        <taxon>Microbacteriaceae</taxon>
        <taxon>Microbacterium</taxon>
    </lineage>
</organism>
<feature type="compositionally biased region" description="Basic and acidic residues" evidence="1">
    <location>
        <begin position="160"/>
        <end position="170"/>
    </location>
</feature>
<dbReference type="EMBL" id="CP091139">
    <property type="protein sequence ID" value="UUT35132.1"/>
    <property type="molecule type" value="Genomic_DNA"/>
</dbReference>
<proteinExistence type="predicted"/>
<reference evidence="2" key="1">
    <citation type="submission" date="2022-01" db="EMBL/GenBank/DDBJ databases">
        <title>Microbacterium eymi and Microbacterium rhizovicinus sp. nov., isolated from the rhizospheric soil of Elymus tsukushiensis, a plant native to the Dokdo Islands, Republic of Korea.</title>
        <authorList>
            <person name="Hwang Y.J."/>
        </authorList>
    </citation>
    <scope>NUCLEOTIDE SEQUENCE</scope>
    <source>
        <strain evidence="2">KUDC0405</strain>
    </source>
</reference>
<feature type="region of interest" description="Disordered" evidence="1">
    <location>
        <begin position="142"/>
        <end position="188"/>
    </location>
</feature>
<evidence type="ECO:0000256" key="1">
    <source>
        <dbReference type="SAM" id="MobiDB-lite"/>
    </source>
</evidence>
<dbReference type="RefSeq" id="WP_259611683.1">
    <property type="nucleotide sequence ID" value="NZ_CP091139.2"/>
</dbReference>
<protein>
    <submittedName>
        <fullName evidence="2">Uncharacterized protein</fullName>
    </submittedName>
</protein>
<dbReference type="Proteomes" id="UP001054811">
    <property type="component" value="Chromosome"/>
</dbReference>
<accession>A0ABY5NIZ4</accession>
<sequence length="215" mass="22878">MRALGLVIDLVVLEPARLRGSDWLRATVTVAGAPTVTNTAPRVACHATADGALVTVPASDEWIDGALALGRTGRFTVLDTETDGTALKMEMYLRELPHLWNSERNTEPVDAATPALRASGLTVARRGQARILQDRLDAQKALAAQARSGGSAPATARRAVRADRRPDDPAHPVQRRRRARAAGGGVGCRRHHVAIAARSAHDGVHRGAGRAARPR</sequence>
<evidence type="ECO:0000313" key="3">
    <source>
        <dbReference type="Proteomes" id="UP001054811"/>
    </source>
</evidence>
<name>A0ABY5NIZ4_9MICO</name>
<evidence type="ECO:0000313" key="2">
    <source>
        <dbReference type="EMBL" id="UUT35132.1"/>
    </source>
</evidence>